<sequence>MNAYLLRQLRNLLATSLVLIAIHLAGATIKRDVSVLGTSIEFSNPERVIWGVWILWAYFFVRYWQYLNEEPDLGLHKGMGRWILDRIPEDEFGTYSHHVGWECSVFWTLYYEDHESDHDGWYSSKQGPQSAWKKAMWTIRAFTSVATKTPRFTDCVMPFLWRQSHCYSSFLASLLPDLELLYKYCAIDERFRIK</sequence>
<reference evidence="2 3" key="1">
    <citation type="submission" date="2024-08" db="EMBL/GenBank/DDBJ databases">
        <authorList>
            <person name="Feng Z."/>
            <person name="Ronholm J."/>
        </authorList>
    </citation>
    <scope>NUCLEOTIDE SEQUENCE [LARGE SCALE GENOMIC DNA]</scope>
    <source>
        <strain evidence="2 3">4-AB0-8</strain>
    </source>
</reference>
<evidence type="ECO:0000256" key="1">
    <source>
        <dbReference type="SAM" id="Phobius"/>
    </source>
</evidence>
<gene>
    <name evidence="2" type="ORF">ACBP88_09200</name>
</gene>
<name>A0ABV4ICR0_9BURK</name>
<keyword evidence="1" id="KW-0472">Membrane</keyword>
<dbReference type="Proteomes" id="UP001567350">
    <property type="component" value="Unassembled WGS sequence"/>
</dbReference>
<keyword evidence="3" id="KW-1185">Reference proteome</keyword>
<dbReference type="EMBL" id="JBGJLR010000008">
    <property type="protein sequence ID" value="MEZ2739623.1"/>
    <property type="molecule type" value="Genomic_DNA"/>
</dbReference>
<protein>
    <submittedName>
        <fullName evidence="2">Uncharacterized protein</fullName>
    </submittedName>
</protein>
<feature type="transmembrane region" description="Helical" evidence="1">
    <location>
        <begin position="12"/>
        <end position="29"/>
    </location>
</feature>
<evidence type="ECO:0000313" key="3">
    <source>
        <dbReference type="Proteomes" id="UP001567350"/>
    </source>
</evidence>
<keyword evidence="1" id="KW-0812">Transmembrane</keyword>
<keyword evidence="1" id="KW-1133">Transmembrane helix</keyword>
<evidence type="ECO:0000313" key="2">
    <source>
        <dbReference type="EMBL" id="MEZ2739623.1"/>
    </source>
</evidence>
<dbReference type="RefSeq" id="WP_370893650.1">
    <property type="nucleotide sequence ID" value="NZ_JBGJLR010000008.1"/>
</dbReference>
<accession>A0ABV4ICR0</accession>
<feature type="transmembrane region" description="Helical" evidence="1">
    <location>
        <begin position="49"/>
        <end position="67"/>
    </location>
</feature>
<comment type="caution">
    <text evidence="2">The sequence shown here is derived from an EMBL/GenBank/DDBJ whole genome shotgun (WGS) entry which is preliminary data.</text>
</comment>
<organism evidence="2 3">
    <name type="scientific">Comamonas jiangduensis</name>
    <dbReference type="NCBI Taxonomy" id="1194168"/>
    <lineage>
        <taxon>Bacteria</taxon>
        <taxon>Pseudomonadati</taxon>
        <taxon>Pseudomonadota</taxon>
        <taxon>Betaproteobacteria</taxon>
        <taxon>Burkholderiales</taxon>
        <taxon>Comamonadaceae</taxon>
        <taxon>Comamonas</taxon>
    </lineage>
</organism>
<proteinExistence type="predicted"/>